<feature type="compositionally biased region" description="Basic and acidic residues" evidence="1">
    <location>
        <begin position="155"/>
        <end position="168"/>
    </location>
</feature>
<sequence length="722" mass="76622">MATATTLGRPAEQSSLSYHHLRRPSSSSGSRQAYSAEQPSYSSAATATTAAAMEHPSRPSPPLLAGPSLPASASRLQGRQQQVDVGSRGIKRSAEAAEADEGRRDDYPGYSTYSRGSSRSTALPSASLSSYSAMPPMRTQLPSFDSFSSSGVKGSSDDFLPKRPRDSYTMDSAARSSSFHSPRTIAALDVNQADQDRQTHHYYHNHQQRTLPPRGSSLLPRARNHDDVQPDAPSHRDASPHQPSPPREHPDSSSTSHPGQQYPHSQQESQYQRQRQHYDSMHAPDEAAYSVTSSSSFDGSSMPLAMRRGDAAHAKASKLHIDVPTTAAAPTTAPTAVYEYHRGTTGSRASAPRASELPSHASLPQLSQQRASDAGPVSRSAPPTRVAFLDRSEGAGGPIDPRGEGSRASESRYSRHPHHHHQQQQHRQQPNYSPHARSNASDLPGSADSNDGAVAAAGPASPRLQSPSGVEARTYGSASAGGASHTAYQHASASRGPALTPISSRFAPHTATLPSPAYHTARLVGGGSVGANDHSSHGRPSASGAAAAAAPGIDTVPVSSSSTSPSPITHALASKAQFLSLFSSFYDSLSDSRTLKLTLEDQVRRSNALLQTLQKSTRVLEATVERKLAEERAGWEVRVGRLEEEVKSLTAKLAGEQVLEMEDGADQEDEAEETARVRQESETAQSLEEEVVQKRSPSSASAASGSRAPSVAVAVTTEKVES</sequence>
<reference evidence="2 3" key="1">
    <citation type="journal article" date="2018" name="Mol. Biol. Evol.">
        <title>Broad Genomic Sampling Reveals a Smut Pathogenic Ancestry of the Fungal Clade Ustilaginomycotina.</title>
        <authorList>
            <person name="Kijpornyongpan T."/>
            <person name="Mondo S.J."/>
            <person name="Barry K."/>
            <person name="Sandor L."/>
            <person name="Lee J."/>
            <person name="Lipzen A."/>
            <person name="Pangilinan J."/>
            <person name="LaButti K."/>
            <person name="Hainaut M."/>
            <person name="Henrissat B."/>
            <person name="Grigoriev I.V."/>
            <person name="Spatafora J.W."/>
            <person name="Aime M.C."/>
        </authorList>
    </citation>
    <scope>NUCLEOTIDE SEQUENCE [LARGE SCALE GENOMIC DNA]</scope>
    <source>
        <strain evidence="2 3">MCA 4718</strain>
    </source>
</reference>
<feature type="compositionally biased region" description="Basic and acidic residues" evidence="1">
    <location>
        <begin position="401"/>
        <end position="413"/>
    </location>
</feature>
<dbReference type="AlphaFoldDB" id="A0A316U6P6"/>
<feature type="compositionally biased region" description="Polar residues" evidence="1">
    <location>
        <begin position="362"/>
        <end position="371"/>
    </location>
</feature>
<evidence type="ECO:0000313" key="2">
    <source>
        <dbReference type="EMBL" id="PWN18635.1"/>
    </source>
</evidence>
<dbReference type="EMBL" id="KZ819335">
    <property type="protein sequence ID" value="PWN18635.1"/>
    <property type="molecule type" value="Genomic_DNA"/>
</dbReference>
<keyword evidence="3" id="KW-1185">Reference proteome</keyword>
<protein>
    <submittedName>
        <fullName evidence="2">Uncharacterized protein</fullName>
    </submittedName>
</protein>
<feature type="compositionally biased region" description="Basic residues" evidence="1">
    <location>
        <begin position="414"/>
        <end position="424"/>
    </location>
</feature>
<feature type="compositionally biased region" description="Low complexity" evidence="1">
    <location>
        <begin position="695"/>
        <end position="714"/>
    </location>
</feature>
<dbReference type="OrthoDB" id="2138242at2759"/>
<feature type="compositionally biased region" description="Basic and acidic residues" evidence="1">
    <location>
        <begin position="92"/>
        <end position="107"/>
    </location>
</feature>
<feature type="compositionally biased region" description="Polar residues" evidence="1">
    <location>
        <begin position="32"/>
        <end position="43"/>
    </location>
</feature>
<dbReference type="GeneID" id="37016259"/>
<proteinExistence type="predicted"/>
<organism evidence="2 3">
    <name type="scientific">Pseudomicrostroma glucosiphilum</name>
    <dbReference type="NCBI Taxonomy" id="1684307"/>
    <lineage>
        <taxon>Eukaryota</taxon>
        <taxon>Fungi</taxon>
        <taxon>Dikarya</taxon>
        <taxon>Basidiomycota</taxon>
        <taxon>Ustilaginomycotina</taxon>
        <taxon>Exobasidiomycetes</taxon>
        <taxon>Microstromatales</taxon>
        <taxon>Microstromatales incertae sedis</taxon>
        <taxon>Pseudomicrostroma</taxon>
    </lineage>
</organism>
<feature type="compositionally biased region" description="Polar residues" evidence="1">
    <location>
        <begin position="252"/>
        <end position="263"/>
    </location>
</feature>
<feature type="compositionally biased region" description="Basic and acidic residues" evidence="1">
    <location>
        <begin position="223"/>
        <end position="239"/>
    </location>
</feature>
<dbReference type="Proteomes" id="UP000245942">
    <property type="component" value="Unassembled WGS sequence"/>
</dbReference>
<gene>
    <name evidence="2" type="ORF">BCV69DRAFT_301116</name>
</gene>
<feature type="compositionally biased region" description="Low complexity" evidence="1">
    <location>
        <begin position="65"/>
        <end position="76"/>
    </location>
</feature>
<name>A0A316U6P6_9BASI</name>
<feature type="region of interest" description="Disordered" evidence="1">
    <location>
        <begin position="1"/>
        <end position="183"/>
    </location>
</feature>
<dbReference type="RefSeq" id="XP_025345795.1">
    <property type="nucleotide sequence ID" value="XM_025494525.1"/>
</dbReference>
<evidence type="ECO:0000256" key="1">
    <source>
        <dbReference type="SAM" id="MobiDB-lite"/>
    </source>
</evidence>
<feature type="compositionally biased region" description="Low complexity" evidence="1">
    <location>
        <begin position="109"/>
        <end position="136"/>
    </location>
</feature>
<accession>A0A316U6P6</accession>
<feature type="region of interest" description="Disordered" evidence="1">
    <location>
        <begin position="343"/>
        <end position="548"/>
    </location>
</feature>
<feature type="region of interest" description="Disordered" evidence="1">
    <location>
        <begin position="202"/>
        <end position="278"/>
    </location>
</feature>
<feature type="compositionally biased region" description="Acidic residues" evidence="1">
    <location>
        <begin position="659"/>
        <end position="672"/>
    </location>
</feature>
<feature type="compositionally biased region" description="Low complexity" evidence="1">
    <location>
        <begin position="264"/>
        <end position="273"/>
    </location>
</feature>
<feature type="region of interest" description="Disordered" evidence="1">
    <location>
        <begin position="654"/>
        <end position="722"/>
    </location>
</feature>
<feature type="compositionally biased region" description="Low complexity" evidence="1">
    <location>
        <begin position="143"/>
        <end position="154"/>
    </location>
</feature>
<feature type="compositionally biased region" description="Polar residues" evidence="1">
    <location>
        <begin position="1"/>
        <end position="17"/>
    </location>
</feature>
<evidence type="ECO:0000313" key="3">
    <source>
        <dbReference type="Proteomes" id="UP000245942"/>
    </source>
</evidence>